<organism evidence="1 2">
    <name type="scientific">Panagrolaimus sp. JU765</name>
    <dbReference type="NCBI Taxonomy" id="591449"/>
    <lineage>
        <taxon>Eukaryota</taxon>
        <taxon>Metazoa</taxon>
        <taxon>Ecdysozoa</taxon>
        <taxon>Nematoda</taxon>
        <taxon>Chromadorea</taxon>
        <taxon>Rhabditida</taxon>
        <taxon>Tylenchina</taxon>
        <taxon>Panagrolaimomorpha</taxon>
        <taxon>Panagrolaimoidea</taxon>
        <taxon>Panagrolaimidae</taxon>
        <taxon>Panagrolaimus</taxon>
    </lineage>
</organism>
<evidence type="ECO:0000313" key="1">
    <source>
        <dbReference type="Proteomes" id="UP000887576"/>
    </source>
</evidence>
<protein>
    <submittedName>
        <fullName evidence="2">Uncharacterized protein</fullName>
    </submittedName>
</protein>
<dbReference type="Proteomes" id="UP000887576">
    <property type="component" value="Unplaced"/>
</dbReference>
<accession>A0AC34QU15</accession>
<dbReference type="WBParaSite" id="JU765_v2.g19323.t1">
    <property type="protein sequence ID" value="JU765_v2.g19323.t1"/>
    <property type="gene ID" value="JU765_v2.g19323"/>
</dbReference>
<name>A0AC34QU15_9BILA</name>
<reference evidence="2" key="1">
    <citation type="submission" date="2022-11" db="UniProtKB">
        <authorList>
            <consortium name="WormBaseParasite"/>
        </authorList>
    </citation>
    <scope>IDENTIFICATION</scope>
</reference>
<proteinExistence type="predicted"/>
<sequence>MGFWFYFLLWIPTYYLLRYLWELIPVKNWKKKAVFISGCDSGFGRLLAIKCAKNGLPVFAGCFTKSGEESLQNETKNLPGKVVTLPLDITKDESVKDAAEKVKKLLGKDDQLWALVNNAGVFNCYGPDAWTSIQDYKDAFEINTLGHIRCVHAFLPLLKKSKGRIISTTSVAGRVSVPCGAPYAASKYTMEAYMDAIRQELSIYGITCCILEPEAFKTALVDETAMMKRVERAWNQCDVETKKAYGEEYKNAFVMRWNQAFSKLATPHLHYVVDNYFHAITAVFPRYRYRCGWLAILFYIPLTYLPTGLQDFIFAVAAGSRSMLKPADCREIHSKTD</sequence>
<evidence type="ECO:0000313" key="2">
    <source>
        <dbReference type="WBParaSite" id="JU765_v2.g19323.t1"/>
    </source>
</evidence>